<name>A0A1C6XGC7_PLACE</name>
<keyword evidence="5 6" id="KW-0472">Membrane</keyword>
<dbReference type="PANTHER" id="PTHR10926">
    <property type="entry name" value="CELL CYCLE CONTROL PROTEIN 50"/>
    <property type="match status" value="1"/>
</dbReference>
<dbReference type="Pfam" id="PF03381">
    <property type="entry name" value="CDC50"/>
    <property type="match status" value="1"/>
</dbReference>
<comment type="subcellular location">
    <subcellularLocation>
        <location evidence="1">Membrane</location>
        <topology evidence="1">Multi-pass membrane protein</topology>
    </subcellularLocation>
</comment>
<dbReference type="GO" id="GO:0005783">
    <property type="term" value="C:endoplasmic reticulum"/>
    <property type="evidence" value="ECO:0007669"/>
    <property type="project" value="TreeGrafter"/>
</dbReference>
<evidence type="ECO:0000313" key="8">
    <source>
        <dbReference type="Proteomes" id="UP000507536"/>
    </source>
</evidence>
<gene>
    <name evidence="7" type="ORF">PCHDS_000080200</name>
</gene>
<organism evidence="7 8">
    <name type="scientific">Plasmodium chabaudi adami</name>
    <dbReference type="NCBI Taxonomy" id="5826"/>
    <lineage>
        <taxon>Eukaryota</taxon>
        <taxon>Sar</taxon>
        <taxon>Alveolata</taxon>
        <taxon>Apicomplexa</taxon>
        <taxon>Aconoidasida</taxon>
        <taxon>Haemosporida</taxon>
        <taxon>Plasmodiidae</taxon>
        <taxon>Plasmodium</taxon>
        <taxon>Plasmodium (Vinckeia)</taxon>
    </lineage>
</organism>
<feature type="transmembrane region" description="Helical" evidence="6">
    <location>
        <begin position="413"/>
        <end position="436"/>
    </location>
</feature>
<protein>
    <submittedName>
        <fullName evidence="7">LEM3/CDC50 family protein, putative</fullName>
    </submittedName>
</protein>
<dbReference type="EMBL" id="LT608185">
    <property type="protein sequence ID" value="SCM03085.1"/>
    <property type="molecule type" value="Genomic_DNA"/>
</dbReference>
<feature type="transmembrane region" description="Helical" evidence="6">
    <location>
        <begin position="134"/>
        <end position="156"/>
    </location>
</feature>
<evidence type="ECO:0000313" key="7">
    <source>
        <dbReference type="EMBL" id="SCM03085.1"/>
    </source>
</evidence>
<evidence type="ECO:0000256" key="5">
    <source>
        <dbReference type="ARBA" id="ARBA00023136"/>
    </source>
</evidence>
<dbReference type="GO" id="GO:0005886">
    <property type="term" value="C:plasma membrane"/>
    <property type="evidence" value="ECO:0007669"/>
    <property type="project" value="TreeGrafter"/>
</dbReference>
<evidence type="ECO:0000256" key="4">
    <source>
        <dbReference type="ARBA" id="ARBA00022989"/>
    </source>
</evidence>
<dbReference type="InterPro" id="IPR005045">
    <property type="entry name" value="CDC50/LEM3_fam"/>
</dbReference>
<reference evidence="7 8" key="1">
    <citation type="submission" date="2016-08" db="EMBL/GenBank/DDBJ databases">
        <authorList>
            <consortium name="Pathogen Informatics"/>
        </authorList>
    </citation>
    <scope>NUCLEOTIDE SEQUENCE [LARGE SCALE GENOMIC DNA]</scope>
    <source>
        <strain evidence="7 8">DS</strain>
    </source>
</reference>
<evidence type="ECO:0000256" key="1">
    <source>
        <dbReference type="ARBA" id="ARBA00004141"/>
    </source>
</evidence>
<evidence type="ECO:0000256" key="3">
    <source>
        <dbReference type="ARBA" id="ARBA00022692"/>
    </source>
</evidence>
<keyword evidence="3 6" id="KW-0812">Transmembrane</keyword>
<keyword evidence="4 6" id="KW-1133">Transmembrane helix</keyword>
<evidence type="ECO:0000256" key="2">
    <source>
        <dbReference type="ARBA" id="ARBA00009457"/>
    </source>
</evidence>
<dbReference type="GO" id="GO:0005794">
    <property type="term" value="C:Golgi apparatus"/>
    <property type="evidence" value="ECO:0007669"/>
    <property type="project" value="TreeGrafter"/>
</dbReference>
<evidence type="ECO:0000256" key="6">
    <source>
        <dbReference type="SAM" id="Phobius"/>
    </source>
</evidence>
<proteinExistence type="inferred from homology"/>
<dbReference type="Proteomes" id="UP000507536">
    <property type="component" value="Chromosome 5"/>
</dbReference>
<dbReference type="PANTHER" id="PTHR10926:SF0">
    <property type="entry name" value="CDC50, ISOFORM A"/>
    <property type="match status" value="1"/>
</dbReference>
<dbReference type="AlphaFoldDB" id="A0A1C6XGC7"/>
<accession>A0A1C6XGC7</accession>
<comment type="similarity">
    <text evidence="2">Belongs to the CDC50/LEM3 family.</text>
</comment>
<sequence length="512" mass="60712">METTNDNNDSLIFINHTACEEIYQNCVGQRKYITEPVHGRALNDEADNGKEQNKKAKKLVSFQNDQVDKADKADKADKGDHVVKISILKSQKTENLVKRRRTQFYNNDKYNKLMNRFKQQELKRIKTFNYIYKWQFSVVILFFLSIIFFLIGLYIYHESQEVVEVTIEYDSDSKYKIFEIPKEMKQPVYIYYKISNFYYNYKQFLSDESHSIHDVRRCKHIKTLEDLYKFRCINGRQTLPELTKNVSIQNKSKIKNVIVEDDDTFANYDGEKCDVNVLTEEERNQKIFPCGLISASVFNDKISLSVKNTNLEIKDFPIINYYDLFFYLKKHKNNSEKYKIWLNTFSHEYKNWFTPPMTSSFIKPYGIIEEDLQPGDNYKITFTQNTWPDKAWKSKKYFQLTTLRPIGNASFELAYAFFLLSFIYLVIVIIIFILAITNFCKLGKSFNYCNTLLNNKEHQLHPKYHIAYSKKKSNYVSSQSLRNDKLLTKLDSSEQSINYQNIHKNICICPLH</sequence>